<feature type="transmembrane region" description="Helical" evidence="6">
    <location>
        <begin position="282"/>
        <end position="301"/>
    </location>
</feature>
<feature type="transmembrane region" description="Helical" evidence="6">
    <location>
        <begin position="313"/>
        <end position="336"/>
    </location>
</feature>
<feature type="transmembrane region" description="Helical" evidence="6">
    <location>
        <begin position="75"/>
        <end position="97"/>
    </location>
</feature>
<gene>
    <name evidence="7" type="ORF">HSB1_33360</name>
</gene>
<evidence type="ECO:0000256" key="1">
    <source>
        <dbReference type="ARBA" id="ARBA00004651"/>
    </source>
</evidence>
<evidence type="ECO:0000256" key="6">
    <source>
        <dbReference type="SAM" id="Phobius"/>
    </source>
</evidence>
<feature type="transmembrane region" description="Helical" evidence="6">
    <location>
        <begin position="109"/>
        <end position="127"/>
    </location>
</feature>
<sequence>MNIAKSSIKVFAGRTTSTIVVFLGITYFARNLGSHQMGVFFLFQALLGMLAIPADLGINGSVAKRISEGEPRGQVLSTALVIKFVPLSALVFGIFLLRTHVNEYVGAEIATLLVVAVILQEFAKLSIEFLSGELRVGETAFPALSKQVVFVGVGVILVTQGLGVFSLVYGIIIGLAVMLLWGAYKSSLSFDRPSISQARSLFDYSKYAFISSIGGYFYSWMDVAVIGFFMTQSDVGVYEIAWRVSAVLMLFSRSISTAIFPQISRWSADDATERIETLLPEVIAPSLLFVIPAFSGVALLSRDILGLIFGPEYTVGWVVLIILASEKLLQAVHIILGRSLQGIDRPDLAARAGIVAMVLNLVLNIVLVLEFGIVGAAVATAVSFVVNSALHAYYLSRFVSIRIPYTRIAGSIVASLGMCLGLIAARSTIAVDTLPRLLAAVFLGVLLYGGFVLLIPSLRSTVVDNARRMSP</sequence>
<protein>
    <submittedName>
        <fullName evidence="7">Membrane protein involved in the export of O-antigen and teichoic acid</fullName>
    </submittedName>
</protein>
<dbReference type="RefSeq" id="WP_009376532.1">
    <property type="nucleotide sequence ID" value="NZ_ALJD01000009.1"/>
</dbReference>
<dbReference type="PATRIC" id="fig|1210908.3.peg.3184"/>
<feature type="transmembrane region" description="Helical" evidence="6">
    <location>
        <begin position="164"/>
        <end position="184"/>
    </location>
</feature>
<evidence type="ECO:0000256" key="5">
    <source>
        <dbReference type="ARBA" id="ARBA00023136"/>
    </source>
</evidence>
<name>J3JDZ5_9EURY</name>
<keyword evidence="4 6" id="KW-1133">Transmembrane helix</keyword>
<evidence type="ECO:0000313" key="7">
    <source>
        <dbReference type="EMBL" id="EJN57919.1"/>
    </source>
</evidence>
<keyword evidence="3 6" id="KW-0812">Transmembrane</keyword>
<feature type="transmembrane region" description="Helical" evidence="6">
    <location>
        <begin position="204"/>
        <end position="228"/>
    </location>
</feature>
<accession>J3JDZ5</accession>
<feature type="transmembrane region" description="Helical" evidence="6">
    <location>
        <begin position="348"/>
        <end position="367"/>
    </location>
</feature>
<dbReference type="GO" id="GO:0005886">
    <property type="term" value="C:plasma membrane"/>
    <property type="evidence" value="ECO:0007669"/>
    <property type="project" value="UniProtKB-SubCell"/>
</dbReference>
<evidence type="ECO:0000256" key="4">
    <source>
        <dbReference type="ARBA" id="ARBA00022989"/>
    </source>
</evidence>
<dbReference type="EMBL" id="ALJD01000009">
    <property type="protein sequence ID" value="EJN57919.1"/>
    <property type="molecule type" value="Genomic_DNA"/>
</dbReference>
<evidence type="ECO:0000256" key="2">
    <source>
        <dbReference type="ARBA" id="ARBA00022475"/>
    </source>
</evidence>
<feature type="transmembrane region" description="Helical" evidence="6">
    <location>
        <begin position="139"/>
        <end position="158"/>
    </location>
</feature>
<dbReference type="AlphaFoldDB" id="J3JDZ5"/>
<reference evidence="7 8" key="1">
    <citation type="journal article" date="2012" name="J. Bacteriol.">
        <title>Draft Genome Sequence of the Extremely Halophilic Archaeon Halogranum salarium B-1T.</title>
        <authorList>
            <person name="Kim K.K."/>
            <person name="Lee K.C."/>
            <person name="Lee J.S."/>
        </authorList>
    </citation>
    <scope>NUCLEOTIDE SEQUENCE [LARGE SCALE GENOMIC DNA]</scope>
    <source>
        <strain evidence="7 8">B-1</strain>
    </source>
</reference>
<dbReference type="Proteomes" id="UP000007813">
    <property type="component" value="Unassembled WGS sequence"/>
</dbReference>
<feature type="transmembrane region" description="Helical" evidence="6">
    <location>
        <begin position="41"/>
        <end position="63"/>
    </location>
</feature>
<keyword evidence="5 6" id="KW-0472">Membrane</keyword>
<feature type="transmembrane region" description="Helical" evidence="6">
    <location>
        <begin position="408"/>
        <end position="425"/>
    </location>
</feature>
<evidence type="ECO:0000256" key="3">
    <source>
        <dbReference type="ARBA" id="ARBA00022692"/>
    </source>
</evidence>
<dbReference type="PANTHER" id="PTHR30250:SF28">
    <property type="entry name" value="POLYSACCHARIDE BIOSYNTHESIS PROTEIN"/>
    <property type="match status" value="1"/>
</dbReference>
<dbReference type="InterPro" id="IPR050833">
    <property type="entry name" value="Poly_Biosynth_Transport"/>
</dbReference>
<dbReference type="Pfam" id="PF13440">
    <property type="entry name" value="Polysacc_synt_3"/>
    <property type="match status" value="1"/>
</dbReference>
<evidence type="ECO:0000313" key="8">
    <source>
        <dbReference type="Proteomes" id="UP000007813"/>
    </source>
</evidence>
<dbReference type="eggNOG" id="arCOG02209">
    <property type="taxonomic scope" value="Archaea"/>
</dbReference>
<proteinExistence type="predicted"/>
<dbReference type="PANTHER" id="PTHR30250">
    <property type="entry name" value="PST FAMILY PREDICTED COLANIC ACID TRANSPORTER"/>
    <property type="match status" value="1"/>
</dbReference>
<feature type="transmembrane region" description="Helical" evidence="6">
    <location>
        <begin position="373"/>
        <end position="396"/>
    </location>
</feature>
<feature type="transmembrane region" description="Helical" evidence="6">
    <location>
        <begin position="437"/>
        <end position="458"/>
    </location>
</feature>
<organism evidence="7 8">
    <name type="scientific">Halogranum salarium B-1</name>
    <dbReference type="NCBI Taxonomy" id="1210908"/>
    <lineage>
        <taxon>Archaea</taxon>
        <taxon>Methanobacteriati</taxon>
        <taxon>Methanobacteriota</taxon>
        <taxon>Stenosarchaea group</taxon>
        <taxon>Halobacteria</taxon>
        <taxon>Halobacteriales</taxon>
        <taxon>Haloferacaceae</taxon>
    </lineage>
</organism>
<comment type="subcellular location">
    <subcellularLocation>
        <location evidence="1">Cell membrane</location>
        <topology evidence="1">Multi-pass membrane protein</topology>
    </subcellularLocation>
</comment>
<dbReference type="CDD" id="cd13128">
    <property type="entry name" value="MATE_Wzx_like"/>
    <property type="match status" value="1"/>
</dbReference>
<keyword evidence="2" id="KW-1003">Cell membrane</keyword>
<comment type="caution">
    <text evidence="7">The sequence shown here is derived from an EMBL/GenBank/DDBJ whole genome shotgun (WGS) entry which is preliminary data.</text>
</comment>
<dbReference type="OrthoDB" id="112053at2157"/>
<feature type="transmembrane region" description="Helical" evidence="6">
    <location>
        <begin position="12"/>
        <end position="29"/>
    </location>
</feature>